<keyword evidence="3" id="KW-1185">Reference proteome</keyword>
<protein>
    <submittedName>
        <fullName evidence="2">Uncharacterized protein</fullName>
    </submittedName>
</protein>
<dbReference type="EMBL" id="ML180395">
    <property type="protein sequence ID" value="THU77585.1"/>
    <property type="molecule type" value="Genomic_DNA"/>
</dbReference>
<sequence length="1110" mass="127027">MILLEDWMVIGGQIVYGKTGRQQRQELVEKTGTTKPSRRYNPARKAKNLKVSRIMKARNERAPDTIYALTRHKNKGRKNQPESKSFKNIDFTSDSNDSTYYYNSSSDKSSDHEVYHLFSGSEQESVIMEQKPPSEPGQDVVMEQKLSSESGQEEGEMEGELQSERLDLERKMDMERTRKHYAQISPSKSQCSDSNTTKKVLNEYPSFSWRPTTCWLDSSLEAYYHTLLHYNHWNEFAAFAEPAEKEGHKSGIHYLFACLDARRQWPISLFPGSASQVATTDLTNIRNLFHDKLYSLKIVQGSSQQSTFRWFEALVSPSPSDPFTKIPECTNFFQLHTQNIWICSGGNDDNAHTRIDRPWKQTVIQSMTPANHEIYGGSFKAWFQNNVNIKTRSLGEFVEKNCWRYRSENYFCHGPSIQISYISEIPVILSVESIQDVDADKGMGNTDALWDFPRYVFPLTQRLGNECGLVYELTARIFTSGDGGHFICRSVIPVNGRATVFDYDGMKYHGYSQRISGRLDELIAGYYTHAVIYHLKGGNYAQMVFRDHQLSEAQKHLGLVPDDSSVIPKLVKPDFVKLSDKAISQWKDRPGREYQQMESENDAPVIEAERINDHETLGSNGISSQKSATTDYEQFKMEQNEMDSADPNLDNTALLQAQTPEKLVFLCHICKPPKINPPELAVFKESVLPQLLRRQKPRVADRLVPGRGALIRMSPKDKYFYPGRLISKSNGKWNVQMWRGIKHKNANKIIRGISTSNIVDGLWQDTKRRRGTLLGKFKHCYEIYEEESAEHYLDDWENHPFDTEIAKALKPHGKTLEQLALLQQSAGISPKDVPVLSLFNQTNPKKTDKVKMPVAAYYCGGLKIDDQARILNWIYTKFPGTNPAHLEIAAAHARTLLLVHRHKTEFLETRPQKNIDVLSEDQYLLKKAWERLVEFTGKTIDGKPKSVGVDVNYEAISILEEVMFDRTINAGIAGNCQWGLDVGPLEDNWFPYNGPEAQQDNLREGSESELEVGPKYQADVQALNHMTEEKLSKPRPRPRLRRKIVEVEDAEEGSTKRLKKSKLSDLCVYFVKLSRDLTLSSFSCSKYLIELKQKPWEVKRKSETQSSHSI</sequence>
<gene>
    <name evidence="2" type="ORF">K435DRAFT_891581</name>
</gene>
<feature type="compositionally biased region" description="Acidic residues" evidence="1">
    <location>
        <begin position="151"/>
        <end position="161"/>
    </location>
</feature>
<dbReference type="Proteomes" id="UP000297245">
    <property type="component" value="Unassembled WGS sequence"/>
</dbReference>
<accession>A0A4V4HB15</accession>
<proteinExistence type="predicted"/>
<feature type="region of interest" description="Disordered" evidence="1">
    <location>
        <begin position="69"/>
        <end position="91"/>
    </location>
</feature>
<evidence type="ECO:0000313" key="2">
    <source>
        <dbReference type="EMBL" id="THU77585.1"/>
    </source>
</evidence>
<feature type="region of interest" description="Disordered" evidence="1">
    <location>
        <begin position="145"/>
        <end position="165"/>
    </location>
</feature>
<evidence type="ECO:0000313" key="3">
    <source>
        <dbReference type="Proteomes" id="UP000297245"/>
    </source>
</evidence>
<organism evidence="2 3">
    <name type="scientific">Dendrothele bispora (strain CBS 962.96)</name>
    <dbReference type="NCBI Taxonomy" id="1314807"/>
    <lineage>
        <taxon>Eukaryota</taxon>
        <taxon>Fungi</taxon>
        <taxon>Dikarya</taxon>
        <taxon>Basidiomycota</taxon>
        <taxon>Agaricomycotina</taxon>
        <taxon>Agaricomycetes</taxon>
        <taxon>Agaricomycetidae</taxon>
        <taxon>Agaricales</taxon>
        <taxon>Agaricales incertae sedis</taxon>
        <taxon>Dendrothele</taxon>
    </lineage>
</organism>
<evidence type="ECO:0000256" key="1">
    <source>
        <dbReference type="SAM" id="MobiDB-lite"/>
    </source>
</evidence>
<reference evidence="2 3" key="1">
    <citation type="journal article" date="2019" name="Nat. Ecol. Evol.">
        <title>Megaphylogeny resolves global patterns of mushroom evolution.</title>
        <authorList>
            <person name="Varga T."/>
            <person name="Krizsan K."/>
            <person name="Foldi C."/>
            <person name="Dima B."/>
            <person name="Sanchez-Garcia M."/>
            <person name="Sanchez-Ramirez S."/>
            <person name="Szollosi G.J."/>
            <person name="Szarkandi J.G."/>
            <person name="Papp V."/>
            <person name="Albert L."/>
            <person name="Andreopoulos W."/>
            <person name="Angelini C."/>
            <person name="Antonin V."/>
            <person name="Barry K.W."/>
            <person name="Bougher N.L."/>
            <person name="Buchanan P."/>
            <person name="Buyck B."/>
            <person name="Bense V."/>
            <person name="Catcheside P."/>
            <person name="Chovatia M."/>
            <person name="Cooper J."/>
            <person name="Damon W."/>
            <person name="Desjardin D."/>
            <person name="Finy P."/>
            <person name="Geml J."/>
            <person name="Haridas S."/>
            <person name="Hughes K."/>
            <person name="Justo A."/>
            <person name="Karasinski D."/>
            <person name="Kautmanova I."/>
            <person name="Kiss B."/>
            <person name="Kocsube S."/>
            <person name="Kotiranta H."/>
            <person name="LaButti K.M."/>
            <person name="Lechner B.E."/>
            <person name="Liimatainen K."/>
            <person name="Lipzen A."/>
            <person name="Lukacs Z."/>
            <person name="Mihaltcheva S."/>
            <person name="Morgado L.N."/>
            <person name="Niskanen T."/>
            <person name="Noordeloos M.E."/>
            <person name="Ohm R.A."/>
            <person name="Ortiz-Santana B."/>
            <person name="Ovrebo C."/>
            <person name="Racz N."/>
            <person name="Riley R."/>
            <person name="Savchenko A."/>
            <person name="Shiryaev A."/>
            <person name="Soop K."/>
            <person name="Spirin V."/>
            <person name="Szebenyi C."/>
            <person name="Tomsovsky M."/>
            <person name="Tulloss R.E."/>
            <person name="Uehling J."/>
            <person name="Grigoriev I.V."/>
            <person name="Vagvolgyi C."/>
            <person name="Papp T."/>
            <person name="Martin F.M."/>
            <person name="Miettinen O."/>
            <person name="Hibbett D.S."/>
            <person name="Nagy L.G."/>
        </authorList>
    </citation>
    <scope>NUCLEOTIDE SEQUENCE [LARGE SCALE GENOMIC DNA]</scope>
    <source>
        <strain evidence="2 3">CBS 962.96</strain>
    </source>
</reference>
<dbReference type="OrthoDB" id="3027520at2759"/>
<dbReference type="AlphaFoldDB" id="A0A4V4HB15"/>
<name>A0A4V4HB15_DENBC</name>